<sequence length="1035" mass="112534">MAAERLMQRRIALQRIGHEEEGADRARNAEILARIADRDALLRPVTAHALMGGDRVGLGDSARTQVIRVHGRQFGQRGRPAPHRAVVGQLEILVAVLREELVRLAGVEQPAQQVGDLPTGVPRGVDLQASAVLLEQERRRARTFDLRMDRQLVRLPRTGEPVRLALHHDAGADLEDAGALTEEARVLDRHVTAATGHHDHFDVGAQAGLEGARAEQRHLAVEPGEEAASRPEQRAIHIHVRAAHAPRVAALRVPPAAPNAQGVVSTAMATAHTTEPWSGLLEAGRQDGRLVREAFEGARSPQLVDLPADLHPSVAAALSHAGIEQLYTHQAQAFAAAWEGTTIVTTGTASGKSLCFQLPTLETLVADPRARALYLYPTKALAQDQARALHAFGLHREIRPAIYDGDTPREERAAIRRGSNVILTNPDMLHVGVLPHHARWGNLFANLALVVVDEAHVYRGVFGSHVANVLRRLRRIAAAYGTTPRFLLASATIANPAELAERLTGLEDVRLIDEDGAPGARRQIAMWNPPIEDEALQTRRSVLAEAAEITARLVREGARTICFMKSRKGVELVARLTADELRAAGRDDLADRVAPYRAGYTPGQRRELERRLTEGELLAVVTTDALELGIDIGALDAAVCVTFPGTVASLRQMWGRAGRRGRGLAVYVAGEDALDQFFCRHPDEFLDRPVEAAILHHENEQIHFPHLLCAAHEGPIDPETDAATLGPRVRAHCEALAGQGLLVERRGRFSVRAAEDFPAARVSLRSASPDHVQVVDVSQGEILGTVESARACSTVHEGAVYLHLGRQYEIRELDLDARRALAQPFEGDWYTQPKREIDTEIEQLLDRRTTLGVTLSFGMVTVSEQVLAFQRKKLGTREVIDLQGLQLPRTEYTTQALWYEFDGEAGADLPKELLLGALHAAEHAQIAVLPLLAMCDRWDIGGLSTNAHPQTGCPTIFIYDGHPGGVGITRQGYLRFEDLVADARALIGECPCEAGCPSCVQSPKCGNLNEPLSKAGALHLLDALLAAGQAGSTSR</sequence>
<dbReference type="SMART" id="SM00487">
    <property type="entry name" value="DEXDc"/>
    <property type="match status" value="1"/>
</dbReference>
<evidence type="ECO:0000313" key="5">
    <source>
        <dbReference type="EMBL" id="CAB4878691.1"/>
    </source>
</evidence>
<organism evidence="5">
    <name type="scientific">freshwater metagenome</name>
    <dbReference type="NCBI Taxonomy" id="449393"/>
    <lineage>
        <taxon>unclassified sequences</taxon>
        <taxon>metagenomes</taxon>
        <taxon>ecological metagenomes</taxon>
    </lineage>
</organism>
<evidence type="ECO:0000259" key="3">
    <source>
        <dbReference type="PROSITE" id="PS51192"/>
    </source>
</evidence>
<dbReference type="InterPro" id="IPR001650">
    <property type="entry name" value="Helicase_C-like"/>
</dbReference>
<feature type="domain" description="Helicase ATP-binding" evidence="3">
    <location>
        <begin position="333"/>
        <end position="511"/>
    </location>
</feature>
<dbReference type="GO" id="GO:0006289">
    <property type="term" value="P:nucleotide-excision repair"/>
    <property type="evidence" value="ECO:0007669"/>
    <property type="project" value="TreeGrafter"/>
</dbReference>
<name>A0A6J7E7Z5_9ZZZZ</name>
<evidence type="ECO:0000256" key="2">
    <source>
        <dbReference type="ARBA" id="ARBA00022840"/>
    </source>
</evidence>
<dbReference type="Pfam" id="PF22982">
    <property type="entry name" value="WHD_HRQ1"/>
    <property type="match status" value="1"/>
</dbReference>
<dbReference type="InterPro" id="IPR027417">
    <property type="entry name" value="P-loop_NTPase"/>
</dbReference>
<keyword evidence="2" id="KW-0067">ATP-binding</keyword>
<dbReference type="EMBL" id="CAFBLQ010000132">
    <property type="protein sequence ID" value="CAB4878691.1"/>
    <property type="molecule type" value="Genomic_DNA"/>
</dbReference>
<dbReference type="Pfam" id="PF00270">
    <property type="entry name" value="DEAD"/>
    <property type="match status" value="1"/>
</dbReference>
<dbReference type="SMART" id="SM00490">
    <property type="entry name" value="HELICc"/>
    <property type="match status" value="1"/>
</dbReference>
<dbReference type="InterPro" id="IPR055227">
    <property type="entry name" value="HRQ1_WHD"/>
</dbReference>
<dbReference type="SUPFAM" id="SSF52540">
    <property type="entry name" value="P-loop containing nucleoside triphosphate hydrolases"/>
    <property type="match status" value="1"/>
</dbReference>
<feature type="domain" description="Helicase C-terminal" evidence="4">
    <location>
        <begin position="548"/>
        <end position="701"/>
    </location>
</feature>
<dbReference type="GO" id="GO:0005634">
    <property type="term" value="C:nucleus"/>
    <property type="evidence" value="ECO:0007669"/>
    <property type="project" value="TreeGrafter"/>
</dbReference>
<dbReference type="GO" id="GO:0036297">
    <property type="term" value="P:interstrand cross-link repair"/>
    <property type="evidence" value="ECO:0007669"/>
    <property type="project" value="TreeGrafter"/>
</dbReference>
<evidence type="ECO:0000259" key="4">
    <source>
        <dbReference type="PROSITE" id="PS51194"/>
    </source>
</evidence>
<dbReference type="GO" id="GO:0005524">
    <property type="term" value="F:ATP binding"/>
    <property type="evidence" value="ECO:0007669"/>
    <property type="project" value="UniProtKB-KW"/>
</dbReference>
<dbReference type="InterPro" id="IPR011545">
    <property type="entry name" value="DEAD/DEAH_box_helicase_dom"/>
</dbReference>
<dbReference type="AlphaFoldDB" id="A0A6J7E7Z5"/>
<keyword evidence="1" id="KW-0547">Nucleotide-binding</keyword>
<gene>
    <name evidence="5" type="ORF">UFOPK3423_01154</name>
</gene>
<dbReference type="PANTHER" id="PTHR47957">
    <property type="entry name" value="ATP-DEPENDENT HELICASE HRQ1"/>
    <property type="match status" value="1"/>
</dbReference>
<dbReference type="Gene3D" id="3.40.50.300">
    <property type="entry name" value="P-loop containing nucleotide triphosphate hydrolases"/>
    <property type="match status" value="2"/>
</dbReference>
<dbReference type="CDD" id="cd17923">
    <property type="entry name" value="DEXHc_Hrq1-like"/>
    <property type="match status" value="1"/>
</dbReference>
<dbReference type="GO" id="GO:0043138">
    <property type="term" value="F:3'-5' DNA helicase activity"/>
    <property type="evidence" value="ECO:0007669"/>
    <property type="project" value="TreeGrafter"/>
</dbReference>
<dbReference type="InterPro" id="IPR018973">
    <property type="entry name" value="MZB"/>
</dbReference>
<proteinExistence type="predicted"/>
<reference evidence="5" key="1">
    <citation type="submission" date="2020-05" db="EMBL/GenBank/DDBJ databases">
        <authorList>
            <person name="Chiriac C."/>
            <person name="Salcher M."/>
            <person name="Ghai R."/>
            <person name="Kavagutti S V."/>
        </authorList>
    </citation>
    <scope>NUCLEOTIDE SEQUENCE</scope>
</reference>
<dbReference type="PROSITE" id="PS51192">
    <property type="entry name" value="HELICASE_ATP_BIND_1"/>
    <property type="match status" value="1"/>
</dbReference>
<dbReference type="Pfam" id="PF09369">
    <property type="entry name" value="MZB"/>
    <property type="match status" value="1"/>
</dbReference>
<protein>
    <submittedName>
        <fullName evidence="5">Unannotated protein</fullName>
    </submittedName>
</protein>
<dbReference type="PROSITE" id="PS51194">
    <property type="entry name" value="HELICASE_CTER"/>
    <property type="match status" value="1"/>
</dbReference>
<dbReference type="Pfam" id="PF00271">
    <property type="entry name" value="Helicase_C"/>
    <property type="match status" value="1"/>
</dbReference>
<evidence type="ECO:0000256" key="1">
    <source>
        <dbReference type="ARBA" id="ARBA00022741"/>
    </source>
</evidence>
<accession>A0A6J7E7Z5</accession>
<dbReference type="GO" id="GO:0003676">
    <property type="term" value="F:nucleic acid binding"/>
    <property type="evidence" value="ECO:0007669"/>
    <property type="project" value="InterPro"/>
</dbReference>
<dbReference type="PANTHER" id="PTHR47957:SF3">
    <property type="entry name" value="ATP-DEPENDENT HELICASE HRQ1"/>
    <property type="match status" value="1"/>
</dbReference>
<dbReference type="InterPro" id="IPR014001">
    <property type="entry name" value="Helicase_ATP-bd"/>
</dbReference>
<dbReference type="CDD" id="cd18797">
    <property type="entry name" value="SF2_C_Hrq"/>
    <property type="match status" value="1"/>
</dbReference>